<proteinExistence type="inferred from homology"/>
<dbReference type="EMBL" id="CADCXU010030959">
    <property type="protein sequence ID" value="CAB0017202.1"/>
    <property type="molecule type" value="Genomic_DNA"/>
</dbReference>
<dbReference type="AlphaFoldDB" id="A0A6H5HGT5"/>
<gene>
    <name evidence="2" type="ORF">NTEN_LOCUS21244</name>
</gene>
<dbReference type="Pfam" id="PF20721">
    <property type="entry name" value="C19orf12"/>
    <property type="match status" value="1"/>
</dbReference>
<sequence>MPLKGTELIEAAEIVARERNMQVTVKCATAGTAFTAATTFAGALLGGPPGLAMGAIFGGLTSAFCMKDQFRSVVDVIRHDLTPGQRQKLIKHLEDAIKDVDMIDIVRYASAIMSHEQLALAIFEGLHNFITSELHQQIKM</sequence>
<keyword evidence="3" id="KW-1185">Reference proteome</keyword>
<dbReference type="PANTHER" id="PTHR31493:SF1">
    <property type="entry name" value="PROTEIN C19ORF12"/>
    <property type="match status" value="1"/>
</dbReference>
<dbReference type="OrthoDB" id="5976774at2759"/>
<accession>A0A6H5HGT5</accession>
<dbReference type="Proteomes" id="UP000479000">
    <property type="component" value="Unassembled WGS sequence"/>
</dbReference>
<evidence type="ECO:0000313" key="3">
    <source>
        <dbReference type="Proteomes" id="UP000479000"/>
    </source>
</evidence>
<dbReference type="PANTHER" id="PTHR31493">
    <property type="entry name" value="NAZO FAMILY MEMBER"/>
    <property type="match status" value="1"/>
</dbReference>
<organism evidence="2 3">
    <name type="scientific">Nesidiocoris tenuis</name>
    <dbReference type="NCBI Taxonomy" id="355587"/>
    <lineage>
        <taxon>Eukaryota</taxon>
        <taxon>Metazoa</taxon>
        <taxon>Ecdysozoa</taxon>
        <taxon>Arthropoda</taxon>
        <taxon>Hexapoda</taxon>
        <taxon>Insecta</taxon>
        <taxon>Pterygota</taxon>
        <taxon>Neoptera</taxon>
        <taxon>Paraneoptera</taxon>
        <taxon>Hemiptera</taxon>
        <taxon>Heteroptera</taxon>
        <taxon>Panheteroptera</taxon>
        <taxon>Cimicomorpha</taxon>
        <taxon>Miridae</taxon>
        <taxon>Dicyphina</taxon>
        <taxon>Nesidiocoris</taxon>
    </lineage>
</organism>
<comment type="similarity">
    <text evidence="1">Belongs to the C19orf12 family.</text>
</comment>
<evidence type="ECO:0000313" key="2">
    <source>
        <dbReference type="EMBL" id="CAB0017202.1"/>
    </source>
</evidence>
<reference evidence="2 3" key="1">
    <citation type="submission" date="2020-02" db="EMBL/GenBank/DDBJ databases">
        <authorList>
            <person name="Ferguson B K."/>
        </authorList>
    </citation>
    <scope>NUCLEOTIDE SEQUENCE [LARGE SCALE GENOMIC DNA]</scope>
</reference>
<dbReference type="InterPro" id="IPR033369">
    <property type="entry name" value="C19orf12"/>
</dbReference>
<protein>
    <submittedName>
        <fullName evidence="2">Uncharacterized protein</fullName>
    </submittedName>
</protein>
<evidence type="ECO:0000256" key="1">
    <source>
        <dbReference type="ARBA" id="ARBA00029457"/>
    </source>
</evidence>
<name>A0A6H5HGT5_9HEMI</name>